<dbReference type="InterPro" id="IPR002774">
    <property type="entry name" value="Flagellin_arc-type"/>
</dbReference>
<evidence type="ECO:0000313" key="2">
    <source>
        <dbReference type="EMBL" id="TDA39711.1"/>
    </source>
</evidence>
<dbReference type="Pfam" id="PF01917">
    <property type="entry name" value="Flagellin_arch-type"/>
    <property type="match status" value="1"/>
</dbReference>
<dbReference type="EMBL" id="RXIH01000034">
    <property type="protein sequence ID" value="RZN55847.1"/>
    <property type="molecule type" value="Genomic_DNA"/>
</dbReference>
<reference evidence="1 3" key="2">
    <citation type="journal article" date="2019" name="Nat. Microbiol.">
        <title>Wide diversity of methane and short-chain alkane metabolisms in uncultured archaea.</title>
        <authorList>
            <person name="Borrel G."/>
            <person name="Adam P.S."/>
            <person name="McKay L.J."/>
            <person name="Chen L.X."/>
            <person name="Sierra-Garcia I.N."/>
            <person name="Sieber C.M."/>
            <person name="Letourneur Q."/>
            <person name="Ghozlane A."/>
            <person name="Andersen G.L."/>
            <person name="Li W.J."/>
            <person name="Hallam S.J."/>
            <person name="Muyzer G."/>
            <person name="de Oliveira V.M."/>
            <person name="Inskeep W.P."/>
            <person name="Banfield J.F."/>
            <person name="Gribaldo S."/>
        </authorList>
    </citation>
    <scope>NUCLEOTIDE SEQUENCE [LARGE SCALE GENOMIC DNA]</scope>
    <source>
        <strain evidence="1">Verst-YHS</strain>
    </source>
</reference>
<dbReference type="GO" id="GO:0097588">
    <property type="term" value="P:archaeal or bacterial-type flagellum-dependent cell motility"/>
    <property type="evidence" value="ECO:0007669"/>
    <property type="project" value="InterPro"/>
</dbReference>
<dbReference type="GO" id="GO:0005198">
    <property type="term" value="F:structural molecule activity"/>
    <property type="evidence" value="ECO:0007669"/>
    <property type="project" value="InterPro"/>
</dbReference>
<gene>
    <name evidence="2" type="ORF">DSO09_01845</name>
    <name evidence="1" type="ORF">EF809_04335</name>
</gene>
<sequence>MSASTISESILVLAAIILASGVSAYATYSTGILKNDMYQVVSDTKKIMELRIEIVYACINGSVFVVYAKNIGYLPITDYNLIDVYIGPYGSACLYTYSSSPSTGHFTITDVNGNNSWDPGETAIITVYPNSIPQASVYEAIIKPLRGTGSSYLFPPPP</sequence>
<evidence type="ECO:0000313" key="3">
    <source>
        <dbReference type="Proteomes" id="UP000316080"/>
    </source>
</evidence>
<dbReference type="EMBL" id="QNVI01000021">
    <property type="protein sequence ID" value="TDA39711.1"/>
    <property type="molecule type" value="Genomic_DNA"/>
</dbReference>
<evidence type="ECO:0000313" key="1">
    <source>
        <dbReference type="EMBL" id="RZN55847.1"/>
    </source>
</evidence>
<dbReference type="Proteomes" id="UP000317265">
    <property type="component" value="Unassembled WGS sequence"/>
</dbReference>
<dbReference type="Proteomes" id="UP000316080">
    <property type="component" value="Unassembled WGS sequence"/>
</dbReference>
<organism evidence="2 4">
    <name type="scientific">Thermoproteota archaeon</name>
    <dbReference type="NCBI Taxonomy" id="2056631"/>
    <lineage>
        <taxon>Archaea</taxon>
        <taxon>Thermoproteota</taxon>
    </lineage>
</organism>
<evidence type="ECO:0000313" key="4">
    <source>
        <dbReference type="Proteomes" id="UP000317265"/>
    </source>
</evidence>
<evidence type="ECO:0008006" key="5">
    <source>
        <dbReference type="Google" id="ProtNLM"/>
    </source>
</evidence>
<name>A0A523BFI2_9CREN</name>
<reference evidence="2 4" key="1">
    <citation type="journal article" date="2019" name="Nat. Microbiol.">
        <title>Expanding anaerobic alkane metabolism in the domain of Archaea.</title>
        <authorList>
            <person name="Wang Y."/>
            <person name="Wegener G."/>
            <person name="Hou J."/>
            <person name="Wang F."/>
            <person name="Xiao X."/>
        </authorList>
    </citation>
    <scope>NUCLEOTIDE SEQUENCE [LARGE SCALE GENOMIC DNA]</scope>
    <source>
        <strain evidence="2">WYZ-LMO11</strain>
    </source>
</reference>
<accession>A0A523BFI2</accession>
<dbReference type="AlphaFoldDB" id="A0A523BFI2"/>
<proteinExistence type="predicted"/>
<protein>
    <recommendedName>
        <fullName evidence="5">Flagellin</fullName>
    </recommendedName>
</protein>
<comment type="caution">
    <text evidence="2">The sequence shown here is derived from an EMBL/GenBank/DDBJ whole genome shotgun (WGS) entry which is preliminary data.</text>
</comment>